<dbReference type="EMBL" id="NDWU01000002">
    <property type="protein sequence ID" value="PUA34229.1"/>
    <property type="molecule type" value="Genomic_DNA"/>
</dbReference>
<protein>
    <submittedName>
        <fullName evidence="1">Uncharacterized protein</fullName>
    </submittedName>
</protein>
<gene>
    <name evidence="1" type="ORF">B9J98_01160</name>
</gene>
<sequence length="105" mass="12277">MSSDEERVVIVPHPRDPNKRVRAKVVKFRILKEDWNEYELEDGTLIRVILNVNHISMPIDPETGDFIKNPQTGEPVYNLNWNVRIVTLYPKKILEEVERNKGGPE</sequence>
<proteinExistence type="predicted"/>
<comment type="caution">
    <text evidence="1">The sequence shown here is derived from an EMBL/GenBank/DDBJ whole genome shotgun (WGS) entry which is preliminary data.</text>
</comment>
<evidence type="ECO:0000313" key="1">
    <source>
        <dbReference type="EMBL" id="PUA34229.1"/>
    </source>
</evidence>
<name>A0A2R7YA84_9ARCH</name>
<evidence type="ECO:0000313" key="2">
    <source>
        <dbReference type="Proteomes" id="UP000244066"/>
    </source>
</evidence>
<organism evidence="1 2">
    <name type="scientific">Candidatus Terraquivivens tikiterensis</name>
    <dbReference type="NCBI Taxonomy" id="1980982"/>
    <lineage>
        <taxon>Archaea</taxon>
        <taxon>Nitrososphaerota</taxon>
        <taxon>Candidatus Wolframiiraptoraceae</taxon>
        <taxon>Candidatus Terraquivivens</taxon>
    </lineage>
</organism>
<reference evidence="1 2" key="1">
    <citation type="submission" date="2017-04" db="EMBL/GenBank/DDBJ databases">
        <title>Draft Aigarchaeota genome from a New Zealand hot spring.</title>
        <authorList>
            <person name="Reysenbach A.-L."/>
            <person name="Donaho J.A."/>
            <person name="Gerhart J."/>
            <person name="Kelley J.F."/>
            <person name="Kouba K."/>
            <person name="Podar M."/>
            <person name="Stott M."/>
        </authorList>
    </citation>
    <scope>NUCLEOTIDE SEQUENCE [LARGE SCALE GENOMIC DNA]</scope>
    <source>
        <strain evidence="1">NZ13_MG1</strain>
    </source>
</reference>
<dbReference type="AlphaFoldDB" id="A0A2R7YA84"/>
<dbReference type="Proteomes" id="UP000244066">
    <property type="component" value="Unassembled WGS sequence"/>
</dbReference>
<accession>A0A2R7YA84</accession>